<dbReference type="EMBL" id="MXPU01000004">
    <property type="protein sequence ID" value="OWO95518.1"/>
    <property type="molecule type" value="Genomic_DNA"/>
</dbReference>
<evidence type="ECO:0000313" key="2">
    <source>
        <dbReference type="Proteomes" id="UP000197269"/>
    </source>
</evidence>
<accession>A0A246DYN4</accession>
<gene>
    <name evidence="1" type="ORF">B5E41_06690</name>
</gene>
<sequence>MDPRVKPEDDGEWDWPPLLACRDQATRHPPEQPRYASSLKAEDDEWLFAKLARRMAPIQQYIHLLIKLAG</sequence>
<organism evidence="1 2">
    <name type="scientific">Rhizobium esperanzae</name>
    <dbReference type="NCBI Taxonomy" id="1967781"/>
    <lineage>
        <taxon>Bacteria</taxon>
        <taxon>Pseudomonadati</taxon>
        <taxon>Pseudomonadota</taxon>
        <taxon>Alphaproteobacteria</taxon>
        <taxon>Hyphomicrobiales</taxon>
        <taxon>Rhizobiaceae</taxon>
        <taxon>Rhizobium/Agrobacterium group</taxon>
        <taxon>Rhizobium</taxon>
    </lineage>
</organism>
<evidence type="ECO:0000313" key="1">
    <source>
        <dbReference type="EMBL" id="OWO95518.1"/>
    </source>
</evidence>
<proteinExistence type="predicted"/>
<reference evidence="1 2" key="1">
    <citation type="submission" date="2017-03" db="EMBL/GenBank/DDBJ databases">
        <title>Genome of strain Rhizobium sp. CNPSo 668.</title>
        <authorList>
            <person name="Ribeiro R."/>
        </authorList>
    </citation>
    <scope>NUCLEOTIDE SEQUENCE [LARGE SCALE GENOMIC DNA]</scope>
    <source>
        <strain evidence="1 2">CNPSo 668</strain>
    </source>
</reference>
<name>A0A246DYN4_9HYPH</name>
<dbReference type="AlphaFoldDB" id="A0A246DYN4"/>
<dbReference type="Proteomes" id="UP000197269">
    <property type="component" value="Unassembled WGS sequence"/>
</dbReference>
<comment type="caution">
    <text evidence="1">The sequence shown here is derived from an EMBL/GenBank/DDBJ whole genome shotgun (WGS) entry which is preliminary data.</text>
</comment>
<protein>
    <submittedName>
        <fullName evidence="1">Uncharacterized protein</fullName>
    </submittedName>
</protein>